<gene>
    <name evidence="3" type="ORF">CTEN210_07955</name>
</gene>
<evidence type="ECO:0000256" key="1">
    <source>
        <dbReference type="ARBA" id="ARBA00009005"/>
    </source>
</evidence>
<proteinExistence type="inferred from homology"/>
<organism evidence="3 4">
    <name type="scientific">Chaetoceros tenuissimus</name>
    <dbReference type="NCBI Taxonomy" id="426638"/>
    <lineage>
        <taxon>Eukaryota</taxon>
        <taxon>Sar</taxon>
        <taxon>Stramenopiles</taxon>
        <taxon>Ochrophyta</taxon>
        <taxon>Bacillariophyta</taxon>
        <taxon>Coscinodiscophyceae</taxon>
        <taxon>Chaetocerotophycidae</taxon>
        <taxon>Chaetocerotales</taxon>
        <taxon>Chaetocerotaceae</taxon>
        <taxon>Chaetoceros</taxon>
    </lineage>
</organism>
<dbReference type="AlphaFoldDB" id="A0AAD3CVR6"/>
<evidence type="ECO:0000259" key="2">
    <source>
        <dbReference type="Pfam" id="PF00656"/>
    </source>
</evidence>
<dbReference type="Gene3D" id="3.40.50.12660">
    <property type="match status" value="2"/>
</dbReference>
<dbReference type="PANTHER" id="PTHR48104:SF30">
    <property type="entry name" value="METACASPASE-1"/>
    <property type="match status" value="1"/>
</dbReference>
<evidence type="ECO:0000313" key="3">
    <source>
        <dbReference type="EMBL" id="GFH51479.1"/>
    </source>
</evidence>
<dbReference type="PANTHER" id="PTHR48104">
    <property type="entry name" value="METACASPASE-4"/>
    <property type="match status" value="1"/>
</dbReference>
<keyword evidence="4" id="KW-1185">Reference proteome</keyword>
<accession>A0AAD3CVR6</accession>
<dbReference type="InterPro" id="IPR011600">
    <property type="entry name" value="Pept_C14_caspase"/>
</dbReference>
<comment type="caution">
    <text evidence="3">The sequence shown here is derived from an EMBL/GenBank/DDBJ whole genome shotgun (WGS) entry which is preliminary data.</text>
</comment>
<dbReference type="SUPFAM" id="SSF52129">
    <property type="entry name" value="Caspase-like"/>
    <property type="match status" value="1"/>
</dbReference>
<name>A0AAD3CVR6_9STRA</name>
<protein>
    <recommendedName>
        <fullName evidence="2">Peptidase C14 caspase domain-containing protein</fullName>
    </recommendedName>
</protein>
<dbReference type="InterPro" id="IPR029030">
    <property type="entry name" value="Caspase-like_dom_sf"/>
</dbReference>
<dbReference type="GO" id="GO:0005737">
    <property type="term" value="C:cytoplasm"/>
    <property type="evidence" value="ECO:0007669"/>
    <property type="project" value="TreeGrafter"/>
</dbReference>
<sequence>MDFDRRAEEAIPAEIHMISGCHDSQTSADVSNVGNFKLPNPQGRAGGACTAAILSALYERHRDGTLESTSWVDLLRAMRHNLLNKGFDQIPQLTSSRMIDVNQPFQLINNSTGTKRAVLIGINYTGQSGQLSGCHNDVRNMKEYLMNVLGFEERNMTILMDDGRHISPTRRNIIDAYRNLVLSSKPGDTVFTHYSGHGGRVRDTSGDEDDGYDETLIPLDFQRAGQITDDELYQVLVKPMPRGVLMTSLMDCCHSGTVLDLPYRFTADGDMVGMQRDQNFDFDALLIGAVVCCLCDDLFGCLFSILDELL</sequence>
<reference evidence="3 4" key="1">
    <citation type="journal article" date="2021" name="Sci. Rep.">
        <title>The genome of the diatom Chaetoceros tenuissimus carries an ancient integrated fragment of an extant virus.</title>
        <authorList>
            <person name="Hongo Y."/>
            <person name="Kimura K."/>
            <person name="Takaki Y."/>
            <person name="Yoshida Y."/>
            <person name="Baba S."/>
            <person name="Kobayashi G."/>
            <person name="Nagasaki K."/>
            <person name="Hano T."/>
            <person name="Tomaru Y."/>
        </authorList>
    </citation>
    <scope>NUCLEOTIDE SEQUENCE [LARGE SCALE GENOMIC DNA]</scope>
    <source>
        <strain evidence="3 4">NIES-3715</strain>
    </source>
</reference>
<dbReference type="EMBL" id="BLLK01000045">
    <property type="protein sequence ID" value="GFH51479.1"/>
    <property type="molecule type" value="Genomic_DNA"/>
</dbReference>
<feature type="domain" description="Peptidase C14 caspase" evidence="2">
    <location>
        <begin position="115"/>
        <end position="264"/>
    </location>
</feature>
<dbReference type="InterPro" id="IPR050452">
    <property type="entry name" value="Metacaspase"/>
</dbReference>
<dbReference type="GO" id="GO:0006508">
    <property type="term" value="P:proteolysis"/>
    <property type="evidence" value="ECO:0007669"/>
    <property type="project" value="InterPro"/>
</dbReference>
<dbReference type="Pfam" id="PF00656">
    <property type="entry name" value="Peptidase_C14"/>
    <property type="match status" value="1"/>
</dbReference>
<comment type="similarity">
    <text evidence="1">Belongs to the peptidase C14B family.</text>
</comment>
<dbReference type="Proteomes" id="UP001054902">
    <property type="component" value="Unassembled WGS sequence"/>
</dbReference>
<dbReference type="GO" id="GO:0004197">
    <property type="term" value="F:cysteine-type endopeptidase activity"/>
    <property type="evidence" value="ECO:0007669"/>
    <property type="project" value="InterPro"/>
</dbReference>
<evidence type="ECO:0000313" key="4">
    <source>
        <dbReference type="Proteomes" id="UP001054902"/>
    </source>
</evidence>